<name>A0A1E3QPC9_9ASCO</name>
<dbReference type="PANTHER" id="PTHR21575">
    <property type="entry name" value="PROTEIN HID1"/>
    <property type="match status" value="1"/>
</dbReference>
<evidence type="ECO:0000256" key="1">
    <source>
        <dbReference type="SAM" id="MobiDB-lite"/>
    </source>
</evidence>
<dbReference type="AlphaFoldDB" id="A0A1E3QPC9"/>
<feature type="region of interest" description="Disordered" evidence="1">
    <location>
        <begin position="621"/>
        <end position="667"/>
    </location>
</feature>
<keyword evidence="3" id="KW-1185">Reference proteome</keyword>
<dbReference type="Proteomes" id="UP000094336">
    <property type="component" value="Unassembled WGS sequence"/>
</dbReference>
<sequence length="950" mass="106214">MGSADSKLRFRSTVLRMGNSIDIPTDSSYWKIFWRDPESIADVFELITNAELRAIRERNQKNFLNLVRIVTYRLLSLASDSRFPSEHVSEKELLNCCRVLTRLLPFVYELPELKPAEKSMFWSLSFGYATTSFHKLNSANSDSATVGTDMSSHTSSGASTKVRLVLACVQLLFTRHFTVEAKSEALGTDYSIWEPGIGCSGAFEPPSTKFDANRLEILRLLLTLVSQCMYNTPKTVTDQGSRYLTCLVGATPRLQMLTLLCSLLNTACRVSRNPNENGLVFLSAPAMELRHLTVTYSIQLLVIMVVYPIPQDVLFMKQTSITEKNPHNMARYFLGKIHKEPEMKFLCGSLMSILVNPVSYTAEQEASSAFTIMKKSSGDPPTWALEIVILLWEMFQCNKHFRGYISRAPSTELSTTLLYYIFTYRNVEVYSGFVRVCAQFLLHVSSDTQFSTQLLKTFDLQQYLILPQNFMLTSKGDVGTYRDFMVTQLSTMLQNDNLEAEPANALTSTLVEILYNLVPIAIPEAEATQINGGQSTTKRTPYGGLSYQACNSLTQLVVRFSSAQFLLVPGNSDLLALVVSTICHSITRHTKASRTLIFVIARNHALYKGVLQSVNTYKPMEVEEEPEEVEDHVTDSDDSRPPSIRNSISSPRPELGQLSRQNSFGDAPETTEVAVVGEFDKEINQALRAVQPVGMSLRAKGKQPKDAPLSQTWPGHKALRYILATVELLIQEIPEFNAFTALESIRILSRVELFDYAGVFGRLALAPEYSRATEWQPLRFAWSAMALGWYESIIWGCVFRANELIKGKCLSKNASKLEAGASWFGWGKNAASAESQAVDLPSRVLLMSTPWVETQFLLFSIKQQSKTGLRNGYDMADSLIRRLSDFRLTKRNSVSSVNSVASDELRIDSPVASQFIPSRMASVGSNHTPRNSISSAGVYSGIQTRKFSNE</sequence>
<dbReference type="PANTHER" id="PTHR21575:SF12">
    <property type="entry name" value="PROTEIN HID1"/>
    <property type="match status" value="1"/>
</dbReference>
<gene>
    <name evidence="2" type="ORF">BABINDRAFT_64673</name>
</gene>
<protein>
    <recommendedName>
        <fullName evidence="4">Protein HID1</fullName>
    </recommendedName>
</protein>
<dbReference type="EMBL" id="KV454434">
    <property type="protein sequence ID" value="ODQ78837.1"/>
    <property type="molecule type" value="Genomic_DNA"/>
</dbReference>
<evidence type="ECO:0008006" key="4">
    <source>
        <dbReference type="Google" id="ProtNLM"/>
    </source>
</evidence>
<organism evidence="2 3">
    <name type="scientific">Babjeviella inositovora NRRL Y-12698</name>
    <dbReference type="NCBI Taxonomy" id="984486"/>
    <lineage>
        <taxon>Eukaryota</taxon>
        <taxon>Fungi</taxon>
        <taxon>Dikarya</taxon>
        <taxon>Ascomycota</taxon>
        <taxon>Saccharomycotina</taxon>
        <taxon>Pichiomycetes</taxon>
        <taxon>Serinales incertae sedis</taxon>
        <taxon>Babjeviella</taxon>
    </lineage>
</organism>
<dbReference type="GeneID" id="30150288"/>
<reference evidence="3" key="1">
    <citation type="submission" date="2016-05" db="EMBL/GenBank/DDBJ databases">
        <title>Comparative genomics of biotechnologically important yeasts.</title>
        <authorList>
            <consortium name="DOE Joint Genome Institute"/>
            <person name="Riley R."/>
            <person name="Haridas S."/>
            <person name="Wolfe K.H."/>
            <person name="Lopes M.R."/>
            <person name="Hittinger C.T."/>
            <person name="Goker M."/>
            <person name="Salamov A."/>
            <person name="Wisecaver J."/>
            <person name="Long T.M."/>
            <person name="Aerts A.L."/>
            <person name="Barry K."/>
            <person name="Choi C."/>
            <person name="Clum A."/>
            <person name="Coughlan A.Y."/>
            <person name="Deshpande S."/>
            <person name="Douglass A.P."/>
            <person name="Hanson S.J."/>
            <person name="Klenk H.-P."/>
            <person name="Labutti K."/>
            <person name="Lapidus A."/>
            <person name="Lindquist E."/>
            <person name="Lipzen A."/>
            <person name="Meier-Kolthoff J.P."/>
            <person name="Ohm R.A."/>
            <person name="Otillar R.P."/>
            <person name="Pangilinan J."/>
            <person name="Peng Y."/>
            <person name="Rokas A."/>
            <person name="Rosa C.A."/>
            <person name="Scheuner C."/>
            <person name="Sibirny A.A."/>
            <person name="Slot J.C."/>
            <person name="Stielow J.B."/>
            <person name="Sun H."/>
            <person name="Kurtzman C.P."/>
            <person name="Blackwell M."/>
            <person name="Grigoriev I.V."/>
            <person name="Jeffries T.W."/>
        </authorList>
    </citation>
    <scope>NUCLEOTIDE SEQUENCE [LARGE SCALE GENOMIC DNA]</scope>
    <source>
        <strain evidence="3">NRRL Y-12698</strain>
    </source>
</reference>
<evidence type="ECO:0000313" key="2">
    <source>
        <dbReference type="EMBL" id="ODQ78837.1"/>
    </source>
</evidence>
<feature type="compositionally biased region" description="Basic and acidic residues" evidence="1">
    <location>
        <begin position="631"/>
        <end position="640"/>
    </location>
</feature>
<dbReference type="GO" id="GO:0000138">
    <property type="term" value="C:Golgi trans cisterna"/>
    <property type="evidence" value="ECO:0007669"/>
    <property type="project" value="TreeGrafter"/>
</dbReference>
<dbReference type="RefSeq" id="XP_018984165.1">
    <property type="nucleotide sequence ID" value="XM_019132435.1"/>
</dbReference>
<proteinExistence type="predicted"/>
<dbReference type="GO" id="GO:0005797">
    <property type="term" value="C:Golgi medial cisterna"/>
    <property type="evidence" value="ECO:0007669"/>
    <property type="project" value="TreeGrafter"/>
</dbReference>
<dbReference type="Pfam" id="PF12722">
    <property type="entry name" value="Hid1"/>
    <property type="match status" value="1"/>
</dbReference>
<evidence type="ECO:0000313" key="3">
    <source>
        <dbReference type="Proteomes" id="UP000094336"/>
    </source>
</evidence>
<accession>A0A1E3QPC9</accession>
<feature type="compositionally biased region" description="Low complexity" evidence="1">
    <location>
        <begin position="641"/>
        <end position="653"/>
    </location>
</feature>
<dbReference type="InterPro" id="IPR026705">
    <property type="entry name" value="Hid-1/Ecm30"/>
</dbReference>
<dbReference type="OrthoDB" id="432953at2759"/>
<dbReference type="STRING" id="984486.A0A1E3QPC9"/>
<dbReference type="GO" id="GO:0016020">
    <property type="term" value="C:membrane"/>
    <property type="evidence" value="ECO:0007669"/>
    <property type="project" value="TreeGrafter"/>
</dbReference>